<dbReference type="Gene3D" id="3.10.20.90">
    <property type="entry name" value="Phosphatidylinositol 3-kinase Catalytic Subunit, Chain A, domain 1"/>
    <property type="match status" value="2"/>
</dbReference>
<feature type="region of interest" description="Disordered" evidence="5">
    <location>
        <begin position="329"/>
        <end position="349"/>
    </location>
</feature>
<keyword evidence="2" id="KW-0539">Nucleus</keyword>
<evidence type="ECO:0000313" key="8">
    <source>
        <dbReference type="Proteomes" id="UP001187315"/>
    </source>
</evidence>
<dbReference type="SUPFAM" id="SSF54236">
    <property type="entry name" value="Ubiquitin-like"/>
    <property type="match status" value="2"/>
</dbReference>
<accession>A0AA88M5X6</accession>
<dbReference type="GO" id="GO:0005634">
    <property type="term" value="C:nucleus"/>
    <property type="evidence" value="ECO:0007669"/>
    <property type="project" value="UniProtKB-SubCell"/>
</dbReference>
<gene>
    <name evidence="7" type="ORF">Q7C36_017445</name>
</gene>
<dbReference type="GO" id="GO:0045944">
    <property type="term" value="P:positive regulation of transcription by RNA polymerase II"/>
    <property type="evidence" value="ECO:0007669"/>
    <property type="project" value="TreeGrafter"/>
</dbReference>
<evidence type="ECO:0000256" key="2">
    <source>
        <dbReference type="ARBA" id="ARBA00023242"/>
    </source>
</evidence>
<sequence length="349" mass="39228">MAEAGCDSDVEIIALNRTNPPSKRRRILEPSAITPAPLYSNKVTRSRQKKPTLFTQKKCTDVSEEVRQWPSSLSRSKNKPFSINLSDSDEEPRPDKPQSLNQKLDAPSSLLCGKDDIIISSSEDKQKRHPAKPKRRKRAQEISLKFRWQQEMHKISVLSTDPLSKAVAQLSVKLKVPPSKILLLRNDDKLPVHATITQLDLCTADIIDCLLITDNKEDESSCDVITVRLQGKEKGSAKEYSLHKNAPLDSVLSQYTKGLSAVSKHRVTFLFDGLKVKLNQTPSQLDMEDGDCNGYTNKPVALLQLGVEEAACKCCRRTDFTTILQRCHLPSRPQTPHPSSLMRRRRGQI</sequence>
<proteinExistence type="predicted"/>
<evidence type="ECO:0000256" key="4">
    <source>
        <dbReference type="ARBA" id="ARBA00042764"/>
    </source>
</evidence>
<name>A0AA88M5X6_TACVA</name>
<feature type="domain" description="Rad60/SUMO-like" evidence="6">
    <location>
        <begin position="227"/>
        <end position="291"/>
    </location>
</feature>
<dbReference type="InterPro" id="IPR022617">
    <property type="entry name" value="Rad60/SUMO-like_dom"/>
</dbReference>
<dbReference type="PANTHER" id="PTHR47187:SF1">
    <property type="entry name" value="NFATC2-INTERACTING PROTEIN"/>
    <property type="match status" value="1"/>
</dbReference>
<keyword evidence="8" id="KW-1185">Reference proteome</keyword>
<evidence type="ECO:0000256" key="5">
    <source>
        <dbReference type="SAM" id="MobiDB-lite"/>
    </source>
</evidence>
<dbReference type="Pfam" id="PF11976">
    <property type="entry name" value="Rad60-SLD"/>
    <property type="match status" value="1"/>
</dbReference>
<comment type="subcellular location">
    <subcellularLocation>
        <location evidence="1">Nucleus</location>
    </subcellularLocation>
</comment>
<feature type="region of interest" description="Disordered" evidence="5">
    <location>
        <begin position="38"/>
        <end position="106"/>
    </location>
</feature>
<evidence type="ECO:0000256" key="1">
    <source>
        <dbReference type="ARBA" id="ARBA00004123"/>
    </source>
</evidence>
<organism evidence="7 8">
    <name type="scientific">Tachysurus vachellii</name>
    <name type="common">Darkbarbel catfish</name>
    <name type="synonym">Pelteobagrus vachellii</name>
    <dbReference type="NCBI Taxonomy" id="175792"/>
    <lineage>
        <taxon>Eukaryota</taxon>
        <taxon>Metazoa</taxon>
        <taxon>Chordata</taxon>
        <taxon>Craniata</taxon>
        <taxon>Vertebrata</taxon>
        <taxon>Euteleostomi</taxon>
        <taxon>Actinopterygii</taxon>
        <taxon>Neopterygii</taxon>
        <taxon>Teleostei</taxon>
        <taxon>Ostariophysi</taxon>
        <taxon>Siluriformes</taxon>
        <taxon>Bagridae</taxon>
        <taxon>Tachysurus</taxon>
    </lineage>
</organism>
<dbReference type="InterPro" id="IPR029071">
    <property type="entry name" value="Ubiquitin-like_domsf"/>
</dbReference>
<protein>
    <recommendedName>
        <fullName evidence="3">NFATC2-interacting protein</fullName>
    </recommendedName>
    <alternativeName>
        <fullName evidence="4">Nuclear factor of activated T-cells, cytoplasmic 2-interacting protein</fullName>
    </alternativeName>
</protein>
<feature type="compositionally biased region" description="Basic and acidic residues" evidence="5">
    <location>
        <begin position="58"/>
        <end position="67"/>
    </location>
</feature>
<evidence type="ECO:0000259" key="6">
    <source>
        <dbReference type="Pfam" id="PF11976"/>
    </source>
</evidence>
<dbReference type="Proteomes" id="UP001187315">
    <property type="component" value="Unassembled WGS sequence"/>
</dbReference>
<dbReference type="EMBL" id="JAVHJS010000018">
    <property type="protein sequence ID" value="KAK2829455.1"/>
    <property type="molecule type" value="Genomic_DNA"/>
</dbReference>
<dbReference type="AlphaFoldDB" id="A0AA88M5X6"/>
<dbReference type="InterPro" id="IPR052324">
    <property type="entry name" value="NFATC2-Int_DNA_Repair"/>
</dbReference>
<dbReference type="PANTHER" id="PTHR47187">
    <property type="entry name" value="NFATC2-INTERACTING PROTEIN"/>
    <property type="match status" value="1"/>
</dbReference>
<evidence type="ECO:0000313" key="7">
    <source>
        <dbReference type="EMBL" id="KAK2829455.1"/>
    </source>
</evidence>
<feature type="compositionally biased region" description="Polar residues" evidence="5">
    <location>
        <begin position="69"/>
        <end position="86"/>
    </location>
</feature>
<evidence type="ECO:0000256" key="3">
    <source>
        <dbReference type="ARBA" id="ARBA00039921"/>
    </source>
</evidence>
<reference evidence="7" key="1">
    <citation type="submission" date="2023-08" db="EMBL/GenBank/DDBJ databases">
        <title>Pelteobagrus vachellii genome.</title>
        <authorList>
            <person name="Liu H."/>
        </authorList>
    </citation>
    <scope>NUCLEOTIDE SEQUENCE</scope>
    <source>
        <strain evidence="7">PRFRI_2022a</strain>
        <tissue evidence="7">Muscle</tissue>
    </source>
</reference>
<comment type="caution">
    <text evidence="7">The sequence shown here is derived from an EMBL/GenBank/DDBJ whole genome shotgun (WGS) entry which is preliminary data.</text>
</comment>